<dbReference type="Gene3D" id="3.90.1750.20">
    <property type="entry name" value="Putative Large Serine Recombinase, Chain B, Domain 2"/>
    <property type="match status" value="1"/>
</dbReference>
<reference evidence="3 4" key="1">
    <citation type="submission" date="2019-04" db="EMBL/GenBank/DDBJ databases">
        <authorList>
            <person name="Poehlein A."/>
            <person name="Bengelsdorf F.R."/>
            <person name="Duerre P."/>
            <person name="Daniel R."/>
        </authorList>
    </citation>
    <scope>NUCLEOTIDE SEQUENCE [LARGE SCALE GENOMIC DNA]</scope>
    <source>
        <strain evidence="3 4">BS-1</strain>
    </source>
</reference>
<dbReference type="GO" id="GO:0000150">
    <property type="term" value="F:DNA strand exchange activity"/>
    <property type="evidence" value="ECO:0007669"/>
    <property type="project" value="InterPro"/>
</dbReference>
<keyword evidence="4" id="KW-1185">Reference proteome</keyword>
<dbReference type="InterPro" id="IPR038109">
    <property type="entry name" value="DNA_bind_recomb_sf"/>
</dbReference>
<feature type="domain" description="Resolvase/invertase-type recombinase catalytic" evidence="1">
    <location>
        <begin position="2"/>
        <end position="154"/>
    </location>
</feature>
<evidence type="ECO:0000259" key="2">
    <source>
        <dbReference type="PROSITE" id="PS51737"/>
    </source>
</evidence>
<dbReference type="PANTHER" id="PTHR30461:SF23">
    <property type="entry name" value="DNA RECOMBINASE-RELATED"/>
    <property type="match status" value="1"/>
</dbReference>
<comment type="caution">
    <text evidence="3">The sequence shown here is derived from an EMBL/GenBank/DDBJ whole genome shotgun (WGS) entry which is preliminary data.</text>
</comment>
<dbReference type="Proteomes" id="UP000297714">
    <property type="component" value="Unassembled WGS sequence"/>
</dbReference>
<dbReference type="AlphaFoldDB" id="A0A4Z0YBU8"/>
<evidence type="ECO:0000313" key="4">
    <source>
        <dbReference type="Proteomes" id="UP000297714"/>
    </source>
</evidence>
<dbReference type="PROSITE" id="PS51736">
    <property type="entry name" value="RECOMBINASES_3"/>
    <property type="match status" value="1"/>
</dbReference>
<proteinExistence type="predicted"/>
<dbReference type="SUPFAM" id="SSF53041">
    <property type="entry name" value="Resolvase-like"/>
    <property type="match status" value="1"/>
</dbReference>
<dbReference type="InterPro" id="IPR025827">
    <property type="entry name" value="Zn_ribbon_recom_dom"/>
</dbReference>
<dbReference type="InterPro" id="IPR011109">
    <property type="entry name" value="DNA_bind_recombinase_dom"/>
</dbReference>
<dbReference type="InterPro" id="IPR050639">
    <property type="entry name" value="SSR_resolvase"/>
</dbReference>
<organism evidence="3 4">
    <name type="scientific">Caproiciproducens galactitolivorans</name>
    <dbReference type="NCBI Taxonomy" id="642589"/>
    <lineage>
        <taxon>Bacteria</taxon>
        <taxon>Bacillati</taxon>
        <taxon>Bacillota</taxon>
        <taxon>Clostridia</taxon>
        <taxon>Eubacteriales</taxon>
        <taxon>Acutalibacteraceae</taxon>
        <taxon>Caproiciproducens</taxon>
    </lineage>
</organism>
<dbReference type="InterPro" id="IPR036162">
    <property type="entry name" value="Resolvase-like_N_sf"/>
</dbReference>
<dbReference type="Pfam" id="PF00239">
    <property type="entry name" value="Resolvase"/>
    <property type="match status" value="1"/>
</dbReference>
<dbReference type="PROSITE" id="PS51737">
    <property type="entry name" value="RECOMBINASE_DNA_BIND"/>
    <property type="match status" value="1"/>
</dbReference>
<evidence type="ECO:0000259" key="1">
    <source>
        <dbReference type="PROSITE" id="PS51736"/>
    </source>
</evidence>
<dbReference type="RefSeq" id="WP_167875148.1">
    <property type="nucleotide sequence ID" value="NZ_SRMQ01000002.1"/>
</dbReference>
<dbReference type="InterPro" id="IPR006119">
    <property type="entry name" value="Resolv_N"/>
</dbReference>
<evidence type="ECO:0000313" key="3">
    <source>
        <dbReference type="EMBL" id="TGJ77418.1"/>
    </source>
</evidence>
<feature type="domain" description="Recombinase" evidence="2">
    <location>
        <begin position="162"/>
        <end position="306"/>
    </location>
</feature>
<dbReference type="Gene3D" id="3.40.50.1390">
    <property type="entry name" value="Resolvase, N-terminal catalytic domain"/>
    <property type="match status" value="1"/>
</dbReference>
<accession>A0A4Z0YBU8</accession>
<sequence>MPYCLYLRKSRADAEAEARGEGETLARHEKTLLELSRRLHLEISEIYREIVSGETIAARPVMQRLLAEVGRGVWDGVLVMEVERLARGDTIDQGIVAQTFKLSGTKIITPMKTYDPNNEYDEEYFEFGLFMSRREYKTINRRLQRGRIASVMEGKYNGSKPPYGYRRVKIENGRGYTLQPDEEQAPVVKLIFSLYAYGEKRADGGMDETGISKIASKLNSLGIPTAKGCVWTASSIQTMLRNPVYIGKVRWNARPVRKKIENGEMVKTRPRAKPEDWILKDGLHPALIDNKTWETVQRRLKENPSRPCPREYETQNPLAGLVVCGICGRKMVRRPQKGAAATLMCPAPACRNISCRLDCAEDRILLALRGWLSGYQLPYEAASRQTPQSEWKKQALAKMIRKQRELIKQQERIYEFFEKGVYTTPIFQERLKRNLEQLEYTEKTITQIQAEIQALKPERNKEILPKTDPVFARYEYGTPAEKNALLKSVLKKVIYTKAVRTHRNGAPDGFELILFPRLQKGHTDNG</sequence>
<dbReference type="GO" id="GO:0003677">
    <property type="term" value="F:DNA binding"/>
    <property type="evidence" value="ECO:0007669"/>
    <property type="project" value="InterPro"/>
</dbReference>
<dbReference type="EMBL" id="SRMQ01000002">
    <property type="protein sequence ID" value="TGJ77418.1"/>
    <property type="molecule type" value="Genomic_DNA"/>
</dbReference>
<name>A0A4Z0YBU8_9FIRM</name>
<dbReference type="SMART" id="SM00857">
    <property type="entry name" value="Resolvase"/>
    <property type="match status" value="1"/>
</dbReference>
<dbReference type="Pfam" id="PF07508">
    <property type="entry name" value="Recombinase"/>
    <property type="match status" value="1"/>
</dbReference>
<gene>
    <name evidence="3" type="ORF">CAGA_07880</name>
</gene>
<dbReference type="PANTHER" id="PTHR30461">
    <property type="entry name" value="DNA-INVERTASE FROM LAMBDOID PROPHAGE"/>
    <property type="match status" value="1"/>
</dbReference>
<dbReference type="CDD" id="cd00338">
    <property type="entry name" value="Ser_Recombinase"/>
    <property type="match status" value="1"/>
</dbReference>
<dbReference type="Pfam" id="PF13408">
    <property type="entry name" value="Zn_ribbon_recom"/>
    <property type="match status" value="1"/>
</dbReference>
<protein>
    <submittedName>
        <fullName evidence="3">Recombinase</fullName>
    </submittedName>
</protein>